<dbReference type="InterPro" id="IPR039248">
    <property type="entry name" value="Ptase_RsbX"/>
</dbReference>
<dbReference type="SUPFAM" id="SSF81606">
    <property type="entry name" value="PP2C-like"/>
    <property type="match status" value="1"/>
</dbReference>
<feature type="domain" description="PPM-type phosphatase" evidence="1">
    <location>
        <begin position="7"/>
        <end position="198"/>
    </location>
</feature>
<gene>
    <name evidence="2" type="ORF">ACFFH4_15930</name>
</gene>
<dbReference type="InterPro" id="IPR001932">
    <property type="entry name" value="PPM-type_phosphatase-like_dom"/>
</dbReference>
<dbReference type="PANTHER" id="PTHR35801">
    <property type="entry name" value="PHOSPHOSERINE PHOSPHATASE RSBX"/>
    <property type="match status" value="1"/>
</dbReference>
<dbReference type="EMBL" id="JBHLTR010000027">
    <property type="protein sequence ID" value="MFC0560493.1"/>
    <property type="molecule type" value="Genomic_DNA"/>
</dbReference>
<evidence type="ECO:0000259" key="1">
    <source>
        <dbReference type="SMART" id="SM00331"/>
    </source>
</evidence>
<sequence length="199" mass="21805">MVTYYQDENLEVAAFERAKPGNSCSGDAHVVIQTDRYTICAVVDGLGSGGGASQSSQAAVDMIKARQELSVHQIVKACNEALFNKRGAVLTVIKIEYDTKKISYCNHGNIGFVMYLTDGTTLEPIPTRGYLSGKKQQIKSSSLPYVSGSTFVMYSDGLKKRPDKNRMLRMKSPKSEWESIFLSGNYAADDVTILVGKLI</sequence>
<dbReference type="Proteomes" id="UP001589833">
    <property type="component" value="Unassembled WGS sequence"/>
</dbReference>
<evidence type="ECO:0000313" key="3">
    <source>
        <dbReference type="Proteomes" id="UP001589833"/>
    </source>
</evidence>
<reference evidence="2 3" key="1">
    <citation type="submission" date="2024-09" db="EMBL/GenBank/DDBJ databases">
        <authorList>
            <person name="Sun Q."/>
            <person name="Mori K."/>
        </authorList>
    </citation>
    <scope>NUCLEOTIDE SEQUENCE [LARGE SCALE GENOMIC DNA]</scope>
    <source>
        <strain evidence="2 3">NCAIM B.02301</strain>
    </source>
</reference>
<dbReference type="Gene3D" id="3.60.40.10">
    <property type="entry name" value="PPM-type phosphatase domain"/>
    <property type="match status" value="1"/>
</dbReference>
<organism evidence="2 3">
    <name type="scientific">Halalkalibacter alkalisediminis</name>
    <dbReference type="NCBI Taxonomy" id="935616"/>
    <lineage>
        <taxon>Bacteria</taxon>
        <taxon>Bacillati</taxon>
        <taxon>Bacillota</taxon>
        <taxon>Bacilli</taxon>
        <taxon>Bacillales</taxon>
        <taxon>Bacillaceae</taxon>
        <taxon>Halalkalibacter</taxon>
    </lineage>
</organism>
<accession>A0ABV6NK24</accession>
<evidence type="ECO:0000313" key="2">
    <source>
        <dbReference type="EMBL" id="MFC0560493.1"/>
    </source>
</evidence>
<dbReference type="InterPro" id="IPR036457">
    <property type="entry name" value="PPM-type-like_dom_sf"/>
</dbReference>
<dbReference type="Pfam" id="PF07228">
    <property type="entry name" value="SpoIIE"/>
    <property type="match status" value="1"/>
</dbReference>
<keyword evidence="3" id="KW-1185">Reference proteome</keyword>
<comment type="caution">
    <text evidence="2">The sequence shown here is derived from an EMBL/GenBank/DDBJ whole genome shotgun (WGS) entry which is preliminary data.</text>
</comment>
<dbReference type="PANTHER" id="PTHR35801:SF1">
    <property type="entry name" value="PHOSPHOSERINE PHOSPHATASE RSBX"/>
    <property type="match status" value="1"/>
</dbReference>
<dbReference type="RefSeq" id="WP_273847375.1">
    <property type="nucleotide sequence ID" value="NZ_JAQQWT010000025.1"/>
</dbReference>
<proteinExistence type="predicted"/>
<dbReference type="SMART" id="SM00331">
    <property type="entry name" value="PP2C_SIG"/>
    <property type="match status" value="1"/>
</dbReference>
<name>A0ABV6NK24_9BACI</name>
<protein>
    <submittedName>
        <fullName evidence="2">SpoIIE family protein phosphatase</fullName>
    </submittedName>
</protein>